<evidence type="ECO:0000256" key="3">
    <source>
        <dbReference type="ARBA" id="ARBA00022723"/>
    </source>
</evidence>
<dbReference type="InterPro" id="IPR006128">
    <property type="entry name" value="Lipoprotein_PsaA-like"/>
</dbReference>
<keyword evidence="2 5" id="KW-0813">Transport</keyword>
<dbReference type="GO" id="GO:0030001">
    <property type="term" value="P:metal ion transport"/>
    <property type="evidence" value="ECO:0007669"/>
    <property type="project" value="InterPro"/>
</dbReference>
<dbReference type="PANTHER" id="PTHR42953">
    <property type="entry name" value="HIGH-AFFINITY ZINC UPTAKE SYSTEM PROTEIN ZNUA-RELATED"/>
    <property type="match status" value="1"/>
</dbReference>
<dbReference type="SUPFAM" id="SSF53807">
    <property type="entry name" value="Helical backbone' metal receptor"/>
    <property type="match status" value="1"/>
</dbReference>
<reference evidence="7 8" key="1">
    <citation type="submission" date="2019-10" db="EMBL/GenBank/DDBJ databases">
        <title>Georgenia wutianyii sp. nov. and Georgenia yuyongxinii sp. nov. isolated from plateau pika (Ochotona curzoniae) in the Qinghai-Tibet plateau of China.</title>
        <authorList>
            <person name="Tian Z."/>
        </authorList>
    </citation>
    <scope>NUCLEOTIDE SEQUENCE [LARGE SCALE GENOMIC DNA]</scope>
    <source>
        <strain evidence="7 8">JCM 19765</strain>
    </source>
</reference>
<comment type="similarity">
    <text evidence="5">Belongs to the bacterial solute-binding protein 9 family.</text>
</comment>
<sequence>MDRRRGQLGRPLTVAALAVAVGVGAAACGSGRGDAGAAPTTDSAVDDDRPVVLTTFTVLADMARNVAGDHLRVESITDVGAEIHGYEPTPEDLRRAAGADLVLDNGLGLEAWFAQFVADVDAEHVVLSDGVKTIAIAGEDGVVNPHAWMSPSGGQVYVDNIVEALSDLDPAHAGDFAANGAAYAAELEELRVELVESLRALPPDQRVLVTCEGAFSYLARDAGLAEAYLWPVNSERQSTPRQVAAVIDRVRAEDVPAVFCESTVNGDAQRQVAAETGARYGGTLFVDSLSGPGGPVPTYLDLLRHDAATIVTGLTGEDLP</sequence>
<comment type="subcellular location">
    <subcellularLocation>
        <location evidence="1">Cell envelope</location>
    </subcellularLocation>
</comment>
<accession>A0A6N7EJU1</accession>
<dbReference type="PRINTS" id="PR00690">
    <property type="entry name" value="ADHESNFAMILY"/>
</dbReference>
<dbReference type="PRINTS" id="PR00691">
    <property type="entry name" value="ADHESINB"/>
</dbReference>
<name>A0A6N7EJU1_9MICO</name>
<dbReference type="InterPro" id="IPR006127">
    <property type="entry name" value="ZnuA-like"/>
</dbReference>
<proteinExistence type="inferred from homology"/>
<dbReference type="GO" id="GO:0030313">
    <property type="term" value="C:cell envelope"/>
    <property type="evidence" value="ECO:0007669"/>
    <property type="project" value="UniProtKB-SubCell"/>
</dbReference>
<organism evidence="7 8">
    <name type="scientific">Georgenia subflava</name>
    <dbReference type="NCBI Taxonomy" id="1622177"/>
    <lineage>
        <taxon>Bacteria</taxon>
        <taxon>Bacillati</taxon>
        <taxon>Actinomycetota</taxon>
        <taxon>Actinomycetes</taxon>
        <taxon>Micrococcales</taxon>
        <taxon>Bogoriellaceae</taxon>
        <taxon>Georgenia</taxon>
    </lineage>
</organism>
<comment type="caution">
    <text evidence="7">The sequence shown here is derived from an EMBL/GenBank/DDBJ whole genome shotgun (WGS) entry which is preliminary data.</text>
</comment>
<evidence type="ECO:0000256" key="1">
    <source>
        <dbReference type="ARBA" id="ARBA00004196"/>
    </source>
</evidence>
<keyword evidence="3" id="KW-0479">Metal-binding</keyword>
<evidence type="ECO:0000313" key="8">
    <source>
        <dbReference type="Proteomes" id="UP000437709"/>
    </source>
</evidence>
<gene>
    <name evidence="7" type="ORF">GB881_09865</name>
</gene>
<dbReference type="EMBL" id="WHPC01000033">
    <property type="protein sequence ID" value="MPV37348.1"/>
    <property type="molecule type" value="Genomic_DNA"/>
</dbReference>
<dbReference type="PROSITE" id="PS51257">
    <property type="entry name" value="PROKAR_LIPOPROTEIN"/>
    <property type="match status" value="1"/>
</dbReference>
<protein>
    <submittedName>
        <fullName evidence="7">Metal ABC transporter substrate-binding protein</fullName>
    </submittedName>
</protein>
<feature type="chain" id="PRO_5038429503" evidence="6">
    <location>
        <begin position="26"/>
        <end position="320"/>
    </location>
</feature>
<dbReference type="Proteomes" id="UP000437709">
    <property type="component" value="Unassembled WGS sequence"/>
</dbReference>
<evidence type="ECO:0000256" key="2">
    <source>
        <dbReference type="ARBA" id="ARBA00022448"/>
    </source>
</evidence>
<keyword evidence="4 6" id="KW-0732">Signal</keyword>
<dbReference type="AlphaFoldDB" id="A0A6N7EJU1"/>
<dbReference type="InterPro" id="IPR006129">
    <property type="entry name" value="AdhesinB"/>
</dbReference>
<dbReference type="GO" id="GO:0007155">
    <property type="term" value="P:cell adhesion"/>
    <property type="evidence" value="ECO:0007669"/>
    <property type="project" value="InterPro"/>
</dbReference>
<keyword evidence="8" id="KW-1185">Reference proteome</keyword>
<dbReference type="InterPro" id="IPR050492">
    <property type="entry name" value="Bact_metal-bind_prot9"/>
</dbReference>
<evidence type="ECO:0000256" key="4">
    <source>
        <dbReference type="ARBA" id="ARBA00022729"/>
    </source>
</evidence>
<dbReference type="GO" id="GO:0046872">
    <property type="term" value="F:metal ion binding"/>
    <property type="evidence" value="ECO:0007669"/>
    <property type="project" value="UniProtKB-KW"/>
</dbReference>
<dbReference type="RefSeq" id="WP_152196684.1">
    <property type="nucleotide sequence ID" value="NZ_VUKD01000007.1"/>
</dbReference>
<evidence type="ECO:0000256" key="5">
    <source>
        <dbReference type="RuleBase" id="RU003512"/>
    </source>
</evidence>
<dbReference type="CDD" id="cd01137">
    <property type="entry name" value="PsaA"/>
    <property type="match status" value="1"/>
</dbReference>
<feature type="signal peptide" evidence="6">
    <location>
        <begin position="1"/>
        <end position="25"/>
    </location>
</feature>
<evidence type="ECO:0000256" key="6">
    <source>
        <dbReference type="SAM" id="SignalP"/>
    </source>
</evidence>
<dbReference type="Pfam" id="PF01297">
    <property type="entry name" value="ZnuA"/>
    <property type="match status" value="1"/>
</dbReference>
<dbReference type="Gene3D" id="3.40.50.1980">
    <property type="entry name" value="Nitrogenase molybdenum iron protein domain"/>
    <property type="match status" value="2"/>
</dbReference>
<evidence type="ECO:0000313" key="7">
    <source>
        <dbReference type="EMBL" id="MPV37348.1"/>
    </source>
</evidence>
<dbReference type="PANTHER" id="PTHR42953:SF1">
    <property type="entry name" value="METAL-BINDING PROTEIN HI_0362-RELATED"/>
    <property type="match status" value="1"/>
</dbReference>